<organism evidence="1 2">
    <name type="scientific">Clavibacter lycopersici</name>
    <dbReference type="NCBI Taxonomy" id="2301718"/>
    <lineage>
        <taxon>Bacteria</taxon>
        <taxon>Bacillati</taxon>
        <taxon>Actinomycetota</taxon>
        <taxon>Actinomycetes</taxon>
        <taxon>Micrococcales</taxon>
        <taxon>Microbacteriaceae</taxon>
        <taxon>Clavibacter</taxon>
    </lineage>
</organism>
<dbReference type="Proteomes" id="UP000266484">
    <property type="component" value="Unassembled WGS sequence"/>
</dbReference>
<proteinExistence type="predicted"/>
<keyword evidence="2" id="KW-1185">Reference proteome</keyword>
<name>A0A399TAJ3_9MICO</name>
<evidence type="ECO:0000313" key="1">
    <source>
        <dbReference type="EMBL" id="RIJ51003.1"/>
    </source>
</evidence>
<protein>
    <recommendedName>
        <fullName evidence="3">Nuclear transport factor 2 family protein</fullName>
    </recommendedName>
</protein>
<sequence length="165" mass="17657">MAVLLSCQVLAGCASSSTPVPAPALSLTQEQQDEQAFHDVFTRFVDLDANSLTDQDLAALLTGSALKSEEAGLHKARQQGQRTDGQELVSGFEVTDRGIDPQGAQYMTAQVCLDISGTRIIDSNGADVTPDRAVRQSLQVKAVKSDDALWRISDIVRNEDVHACG</sequence>
<accession>A0A399TAJ3</accession>
<reference evidence="1 2" key="1">
    <citation type="submission" date="2018-08" db="EMBL/GenBank/DDBJ databases">
        <title>Genome Sequence of Clavibacter michiganensis Subspecies type strains, and the Atypical Peach-Colored Strains Isolated from Tomato.</title>
        <authorList>
            <person name="Osdaghi E."/>
            <person name="Portier P."/>
            <person name="Briand M."/>
            <person name="Jacques M.-A."/>
        </authorList>
    </citation>
    <scope>NUCLEOTIDE SEQUENCE [LARGE SCALE GENOMIC DNA]</scope>
    <source>
        <strain evidence="1 2">CFBP 8615</strain>
    </source>
</reference>
<dbReference type="OrthoDB" id="5124426at2"/>
<dbReference type="EMBL" id="QWGT01000153">
    <property type="protein sequence ID" value="RIJ51003.1"/>
    <property type="molecule type" value="Genomic_DNA"/>
</dbReference>
<dbReference type="AlphaFoldDB" id="A0A399TAJ3"/>
<evidence type="ECO:0008006" key="3">
    <source>
        <dbReference type="Google" id="ProtNLM"/>
    </source>
</evidence>
<gene>
    <name evidence="1" type="ORF">DZG00_10545</name>
</gene>
<comment type="caution">
    <text evidence="1">The sequence shown here is derived from an EMBL/GenBank/DDBJ whole genome shotgun (WGS) entry which is preliminary data.</text>
</comment>
<evidence type="ECO:0000313" key="2">
    <source>
        <dbReference type="Proteomes" id="UP000266484"/>
    </source>
</evidence>